<accession>A0A917CVE4</accession>
<evidence type="ECO:0000313" key="10">
    <source>
        <dbReference type="Proteomes" id="UP000644756"/>
    </source>
</evidence>
<proteinExistence type="inferred from homology"/>
<sequence>MDLRTEFRIGYDRHLETCGNAYTALYEAIREAILQGQLTYGTRLPSSRQLASSYGISRGTVNTAYEMLLSEGYIRAETGRGTFVDFQSASAFGQKEHAATIFLSPWVSQLDPVPDRGGSGRELRKPPADLTIGRVDPRLFPIEEWKTAYYAEVRSSAERPYESAFTTEGYVPLREAIALYLARERGVLAEPEQIVITNGSMHAIAILSMLLIHEGDDVVVENPSYGGIRRAVKAAGGRVLNAAVDREGIIPDQWQSRLLFVTPTRQFPTGVALSLKRKTALLKWAVSQDAVIIEDDYDSEFRWGERPTEPLKALDQTGRVVYIGTFSKTMLTDLRIGYAVLPSPLVDPFRRAKYLFEPYPTGIVEQRALSGFMASGRYGKHLRRMKRECGRRMIVFRNHIQPLLNRHFEFYDSDAGLHLYARWRGASCDYDHFRQECEKAGIVWTDGNRYELPNTEQRYALFGFVHMNEQELMEAAAIIESVIEHR</sequence>
<dbReference type="Proteomes" id="UP000644756">
    <property type="component" value="Unassembled WGS sequence"/>
</dbReference>
<dbReference type="InterPro" id="IPR051446">
    <property type="entry name" value="HTH_trans_reg/aminotransferase"/>
</dbReference>
<feature type="domain" description="HTH gntR-type" evidence="8">
    <location>
        <begin position="19"/>
        <end position="87"/>
    </location>
</feature>
<keyword evidence="6" id="KW-0238">DNA-binding</keyword>
<comment type="caution">
    <text evidence="9">The sequence shown here is derived from an EMBL/GenBank/DDBJ whole genome shotgun (WGS) entry which is preliminary data.</text>
</comment>
<dbReference type="GO" id="GO:0008483">
    <property type="term" value="F:transaminase activity"/>
    <property type="evidence" value="ECO:0007669"/>
    <property type="project" value="UniProtKB-KW"/>
</dbReference>
<dbReference type="InterPro" id="IPR004839">
    <property type="entry name" value="Aminotransferase_I/II_large"/>
</dbReference>
<keyword evidence="4" id="KW-0663">Pyridoxal phosphate</keyword>
<keyword evidence="7" id="KW-0804">Transcription</keyword>
<dbReference type="SMART" id="SM00345">
    <property type="entry name" value="HTH_GNTR"/>
    <property type="match status" value="1"/>
</dbReference>
<keyword evidence="3" id="KW-0808">Transferase</keyword>
<dbReference type="Gene3D" id="3.40.640.10">
    <property type="entry name" value="Type I PLP-dependent aspartate aminotransferase-like (Major domain)"/>
    <property type="match status" value="1"/>
</dbReference>
<dbReference type="RefSeq" id="WP_188530461.1">
    <property type="nucleotide sequence ID" value="NZ_BMGR01000004.1"/>
</dbReference>
<organism evidence="9 10">
    <name type="scientific">Paenibacillus abyssi</name>
    <dbReference type="NCBI Taxonomy" id="1340531"/>
    <lineage>
        <taxon>Bacteria</taxon>
        <taxon>Bacillati</taxon>
        <taxon>Bacillota</taxon>
        <taxon>Bacilli</taxon>
        <taxon>Bacillales</taxon>
        <taxon>Paenibacillaceae</taxon>
        <taxon>Paenibacillus</taxon>
    </lineage>
</organism>
<evidence type="ECO:0000256" key="3">
    <source>
        <dbReference type="ARBA" id="ARBA00022576"/>
    </source>
</evidence>
<evidence type="ECO:0000313" key="9">
    <source>
        <dbReference type="EMBL" id="GGF98915.1"/>
    </source>
</evidence>
<reference evidence="9" key="1">
    <citation type="journal article" date="2014" name="Int. J. Syst. Evol. Microbiol.">
        <title>Complete genome sequence of Corynebacterium casei LMG S-19264T (=DSM 44701T), isolated from a smear-ripened cheese.</title>
        <authorList>
            <consortium name="US DOE Joint Genome Institute (JGI-PGF)"/>
            <person name="Walter F."/>
            <person name="Albersmeier A."/>
            <person name="Kalinowski J."/>
            <person name="Ruckert C."/>
        </authorList>
    </citation>
    <scope>NUCLEOTIDE SEQUENCE</scope>
    <source>
        <strain evidence="9">CGMCC 1.12987</strain>
    </source>
</reference>
<gene>
    <name evidence="9" type="ORF">GCM10010916_15230</name>
</gene>
<evidence type="ECO:0000256" key="4">
    <source>
        <dbReference type="ARBA" id="ARBA00022898"/>
    </source>
</evidence>
<dbReference type="SUPFAM" id="SSF46785">
    <property type="entry name" value="Winged helix' DNA-binding domain"/>
    <property type="match status" value="1"/>
</dbReference>
<comment type="similarity">
    <text evidence="2">In the C-terminal section; belongs to the class-I pyridoxal-phosphate-dependent aminotransferase family.</text>
</comment>
<dbReference type="InterPro" id="IPR015424">
    <property type="entry name" value="PyrdxlP-dep_Trfase"/>
</dbReference>
<keyword evidence="3" id="KW-0032">Aminotransferase</keyword>
<dbReference type="AlphaFoldDB" id="A0A917CVE4"/>
<evidence type="ECO:0000256" key="6">
    <source>
        <dbReference type="ARBA" id="ARBA00023125"/>
    </source>
</evidence>
<dbReference type="PANTHER" id="PTHR46577:SF1">
    <property type="entry name" value="HTH-TYPE TRANSCRIPTIONAL REGULATORY PROTEIN GABR"/>
    <property type="match status" value="1"/>
</dbReference>
<dbReference type="InterPro" id="IPR036390">
    <property type="entry name" value="WH_DNA-bd_sf"/>
</dbReference>
<keyword evidence="10" id="KW-1185">Reference proteome</keyword>
<dbReference type="Gene3D" id="1.10.10.10">
    <property type="entry name" value="Winged helix-like DNA-binding domain superfamily/Winged helix DNA-binding domain"/>
    <property type="match status" value="1"/>
</dbReference>
<evidence type="ECO:0000259" key="8">
    <source>
        <dbReference type="PROSITE" id="PS50949"/>
    </source>
</evidence>
<dbReference type="InterPro" id="IPR000524">
    <property type="entry name" value="Tscrpt_reg_HTH_GntR"/>
</dbReference>
<dbReference type="Pfam" id="PF00155">
    <property type="entry name" value="Aminotran_1_2"/>
    <property type="match status" value="1"/>
</dbReference>
<dbReference type="PANTHER" id="PTHR46577">
    <property type="entry name" value="HTH-TYPE TRANSCRIPTIONAL REGULATORY PROTEIN GABR"/>
    <property type="match status" value="1"/>
</dbReference>
<name>A0A917CVE4_9BACL</name>
<comment type="cofactor">
    <cofactor evidence="1">
        <name>pyridoxal 5'-phosphate</name>
        <dbReference type="ChEBI" id="CHEBI:597326"/>
    </cofactor>
</comment>
<evidence type="ECO:0000256" key="2">
    <source>
        <dbReference type="ARBA" id="ARBA00005384"/>
    </source>
</evidence>
<evidence type="ECO:0000256" key="1">
    <source>
        <dbReference type="ARBA" id="ARBA00001933"/>
    </source>
</evidence>
<dbReference type="GO" id="GO:0003700">
    <property type="term" value="F:DNA-binding transcription factor activity"/>
    <property type="evidence" value="ECO:0007669"/>
    <property type="project" value="InterPro"/>
</dbReference>
<dbReference type="SUPFAM" id="SSF53383">
    <property type="entry name" value="PLP-dependent transferases"/>
    <property type="match status" value="1"/>
</dbReference>
<dbReference type="InterPro" id="IPR015421">
    <property type="entry name" value="PyrdxlP-dep_Trfase_major"/>
</dbReference>
<dbReference type="GO" id="GO:0030170">
    <property type="term" value="F:pyridoxal phosphate binding"/>
    <property type="evidence" value="ECO:0007669"/>
    <property type="project" value="InterPro"/>
</dbReference>
<protein>
    <submittedName>
        <fullName evidence="9">GntR family transcriptional regulator</fullName>
    </submittedName>
</protein>
<dbReference type="CDD" id="cd00609">
    <property type="entry name" value="AAT_like"/>
    <property type="match status" value="1"/>
</dbReference>
<reference evidence="9" key="2">
    <citation type="submission" date="2020-09" db="EMBL/GenBank/DDBJ databases">
        <authorList>
            <person name="Sun Q."/>
            <person name="Zhou Y."/>
        </authorList>
    </citation>
    <scope>NUCLEOTIDE SEQUENCE</scope>
    <source>
        <strain evidence="9">CGMCC 1.12987</strain>
    </source>
</reference>
<dbReference type="Pfam" id="PF00392">
    <property type="entry name" value="GntR"/>
    <property type="match status" value="1"/>
</dbReference>
<keyword evidence="5" id="KW-0805">Transcription regulation</keyword>
<dbReference type="EMBL" id="BMGR01000004">
    <property type="protein sequence ID" value="GGF98915.1"/>
    <property type="molecule type" value="Genomic_DNA"/>
</dbReference>
<evidence type="ECO:0000256" key="5">
    <source>
        <dbReference type="ARBA" id="ARBA00023015"/>
    </source>
</evidence>
<dbReference type="GO" id="GO:0003677">
    <property type="term" value="F:DNA binding"/>
    <property type="evidence" value="ECO:0007669"/>
    <property type="project" value="UniProtKB-KW"/>
</dbReference>
<dbReference type="PROSITE" id="PS50949">
    <property type="entry name" value="HTH_GNTR"/>
    <property type="match status" value="1"/>
</dbReference>
<dbReference type="InterPro" id="IPR036388">
    <property type="entry name" value="WH-like_DNA-bd_sf"/>
</dbReference>
<dbReference type="PRINTS" id="PR00035">
    <property type="entry name" value="HTHGNTR"/>
</dbReference>
<evidence type="ECO:0000256" key="7">
    <source>
        <dbReference type="ARBA" id="ARBA00023163"/>
    </source>
</evidence>
<dbReference type="CDD" id="cd07377">
    <property type="entry name" value="WHTH_GntR"/>
    <property type="match status" value="1"/>
</dbReference>